<feature type="transmembrane region" description="Helical" evidence="1">
    <location>
        <begin position="14"/>
        <end position="34"/>
    </location>
</feature>
<proteinExistence type="predicted"/>
<dbReference type="Proteomes" id="UP000238157">
    <property type="component" value="Unassembled WGS sequence"/>
</dbReference>
<sequence length="37" mass="4334">MLKVLESLNDHDDINFSLILFDNLSNFLFFVLFLGND</sequence>
<name>A0A2T0WI12_9BACT</name>
<keyword evidence="1" id="KW-0472">Membrane</keyword>
<protein>
    <submittedName>
        <fullName evidence="2">Uncharacterized protein</fullName>
    </submittedName>
</protein>
<keyword evidence="1" id="KW-0812">Transmembrane</keyword>
<gene>
    <name evidence="2" type="ORF">CLW00_109198</name>
</gene>
<reference evidence="2 3" key="1">
    <citation type="submission" date="2018-03" db="EMBL/GenBank/DDBJ databases">
        <title>Genomic Encyclopedia of Archaeal and Bacterial Type Strains, Phase II (KMG-II): from individual species to whole genera.</title>
        <authorList>
            <person name="Goeker M."/>
        </authorList>
    </citation>
    <scope>NUCLEOTIDE SEQUENCE [LARGE SCALE GENOMIC DNA]</scope>
    <source>
        <strain evidence="2 3">DSM 27929</strain>
    </source>
</reference>
<organism evidence="2 3">
    <name type="scientific">Mongoliibacter ruber</name>
    <dbReference type="NCBI Taxonomy" id="1750599"/>
    <lineage>
        <taxon>Bacteria</taxon>
        <taxon>Pseudomonadati</taxon>
        <taxon>Bacteroidota</taxon>
        <taxon>Cytophagia</taxon>
        <taxon>Cytophagales</taxon>
        <taxon>Cyclobacteriaceae</taxon>
        <taxon>Mongoliibacter</taxon>
    </lineage>
</organism>
<dbReference type="EMBL" id="PVTR01000009">
    <property type="protein sequence ID" value="PRY86350.1"/>
    <property type="molecule type" value="Genomic_DNA"/>
</dbReference>
<evidence type="ECO:0000313" key="2">
    <source>
        <dbReference type="EMBL" id="PRY86350.1"/>
    </source>
</evidence>
<comment type="caution">
    <text evidence="2">The sequence shown here is derived from an EMBL/GenBank/DDBJ whole genome shotgun (WGS) entry which is preliminary data.</text>
</comment>
<evidence type="ECO:0000313" key="3">
    <source>
        <dbReference type="Proteomes" id="UP000238157"/>
    </source>
</evidence>
<dbReference type="AlphaFoldDB" id="A0A2T0WI12"/>
<accession>A0A2T0WI12</accession>
<keyword evidence="1" id="KW-1133">Transmembrane helix</keyword>
<keyword evidence="3" id="KW-1185">Reference proteome</keyword>
<evidence type="ECO:0000256" key="1">
    <source>
        <dbReference type="SAM" id="Phobius"/>
    </source>
</evidence>